<feature type="transmembrane region" description="Helical" evidence="6">
    <location>
        <begin position="93"/>
        <end position="115"/>
    </location>
</feature>
<dbReference type="Proteomes" id="UP000232196">
    <property type="component" value="Unassembled WGS sequence"/>
</dbReference>
<keyword evidence="3 6" id="KW-0812">Transmembrane</keyword>
<comment type="subcellular location">
    <subcellularLocation>
        <location evidence="1">Cell membrane</location>
        <topology evidence="1">Multi-pass membrane protein</topology>
    </subcellularLocation>
</comment>
<dbReference type="RefSeq" id="WP_100705785.1">
    <property type="nucleotide sequence ID" value="NZ_NPDL01000015.1"/>
</dbReference>
<feature type="transmembrane region" description="Helical" evidence="6">
    <location>
        <begin position="385"/>
        <end position="403"/>
    </location>
</feature>
<evidence type="ECO:0000256" key="3">
    <source>
        <dbReference type="ARBA" id="ARBA00022692"/>
    </source>
</evidence>
<dbReference type="PANTHER" id="PTHR42682">
    <property type="entry name" value="HYDROGENASE-4 COMPONENT F"/>
    <property type="match status" value="1"/>
</dbReference>
<evidence type="ECO:0000313" key="8">
    <source>
        <dbReference type="Proteomes" id="UP000232196"/>
    </source>
</evidence>
<keyword evidence="8" id="KW-1185">Reference proteome</keyword>
<evidence type="ECO:0000256" key="5">
    <source>
        <dbReference type="ARBA" id="ARBA00023136"/>
    </source>
</evidence>
<organism evidence="7 8">
    <name type="scientific">Leptospira hartskeerlii</name>
    <dbReference type="NCBI Taxonomy" id="2023177"/>
    <lineage>
        <taxon>Bacteria</taxon>
        <taxon>Pseudomonadati</taxon>
        <taxon>Spirochaetota</taxon>
        <taxon>Spirochaetia</taxon>
        <taxon>Leptospirales</taxon>
        <taxon>Leptospiraceae</taxon>
        <taxon>Leptospira</taxon>
    </lineage>
</organism>
<gene>
    <name evidence="7" type="ORF">CH357_05630</name>
</gene>
<feature type="transmembrane region" description="Helical" evidence="6">
    <location>
        <begin position="205"/>
        <end position="227"/>
    </location>
</feature>
<feature type="transmembrane region" description="Helical" evidence="6">
    <location>
        <begin position="301"/>
        <end position="329"/>
    </location>
</feature>
<evidence type="ECO:0000256" key="4">
    <source>
        <dbReference type="ARBA" id="ARBA00022989"/>
    </source>
</evidence>
<dbReference type="EMBL" id="NPDN01000003">
    <property type="protein sequence ID" value="PJZ25985.1"/>
    <property type="molecule type" value="Genomic_DNA"/>
</dbReference>
<feature type="transmembrane region" description="Helical" evidence="6">
    <location>
        <begin position="64"/>
        <end position="81"/>
    </location>
</feature>
<feature type="transmembrane region" description="Helical" evidence="6">
    <location>
        <begin position="32"/>
        <end position="52"/>
    </location>
</feature>
<feature type="transmembrane region" description="Helical" evidence="6">
    <location>
        <begin position="176"/>
        <end position="193"/>
    </location>
</feature>
<reference evidence="7 8" key="1">
    <citation type="submission" date="2017-07" db="EMBL/GenBank/DDBJ databases">
        <title>Leptospira spp. isolated from tropical soils.</title>
        <authorList>
            <person name="Thibeaux R."/>
            <person name="Iraola G."/>
            <person name="Ferres I."/>
            <person name="Bierque E."/>
            <person name="Girault D."/>
            <person name="Soupe-Gilbert M.-E."/>
            <person name="Picardeau M."/>
            <person name="Goarant C."/>
        </authorList>
    </citation>
    <scope>NUCLEOTIDE SEQUENCE [LARGE SCALE GENOMIC DNA]</scope>
    <source>
        <strain evidence="7 8">MCA1-C-A1</strain>
    </source>
</reference>
<feature type="transmembrane region" description="Helical" evidence="6">
    <location>
        <begin position="234"/>
        <end position="252"/>
    </location>
</feature>
<dbReference type="InterPro" id="IPR052175">
    <property type="entry name" value="ComplexI-like_HydComp"/>
</dbReference>
<comment type="caution">
    <text evidence="7">The sequence shown here is derived from an EMBL/GenBank/DDBJ whole genome shotgun (WGS) entry which is preliminary data.</text>
</comment>
<keyword evidence="4 6" id="KW-1133">Transmembrane helix</keyword>
<feature type="transmembrane region" description="Helical" evidence="6">
    <location>
        <begin position="135"/>
        <end position="155"/>
    </location>
</feature>
<feature type="transmembrane region" description="Helical" evidence="6">
    <location>
        <begin position="258"/>
        <end position="280"/>
    </location>
</feature>
<dbReference type="AlphaFoldDB" id="A0A2M9XE62"/>
<evidence type="ECO:0000313" key="7">
    <source>
        <dbReference type="EMBL" id="PJZ25985.1"/>
    </source>
</evidence>
<evidence type="ECO:0000256" key="2">
    <source>
        <dbReference type="ARBA" id="ARBA00022475"/>
    </source>
</evidence>
<proteinExistence type="predicted"/>
<dbReference type="GO" id="GO:0005886">
    <property type="term" value="C:plasma membrane"/>
    <property type="evidence" value="ECO:0007669"/>
    <property type="project" value="UniProtKB-SubCell"/>
</dbReference>
<evidence type="ECO:0000256" key="6">
    <source>
        <dbReference type="SAM" id="Phobius"/>
    </source>
</evidence>
<evidence type="ECO:0000256" key="1">
    <source>
        <dbReference type="ARBA" id="ARBA00004651"/>
    </source>
</evidence>
<accession>A0A2M9XE62</accession>
<protein>
    <submittedName>
        <fullName evidence="7">Formate hydrogenase</fullName>
    </submittedName>
</protein>
<dbReference type="PANTHER" id="PTHR42682:SF5">
    <property type="entry name" value="HYDROGENASE-4 COMPONENT F"/>
    <property type="match status" value="1"/>
</dbReference>
<feature type="transmembrane region" description="Helical" evidence="6">
    <location>
        <begin position="6"/>
        <end position="23"/>
    </location>
</feature>
<keyword evidence="2" id="KW-1003">Cell membrane</keyword>
<feature type="transmembrane region" description="Helical" evidence="6">
    <location>
        <begin position="341"/>
        <end position="364"/>
    </location>
</feature>
<keyword evidence="5 6" id="KW-0472">Membrane</keyword>
<name>A0A2M9XE62_9LEPT</name>
<sequence length="407" mass="45318">MNFDILLGIGAGVFVLIFLTYVLGPTKNQTNLLFWSVLFVICVAINFTVWIIRDWNEDVTTLQWVLIEATTFVGALLISSSRTEKSFPIAWKFLLINSFGLGIAFLGIILLRSSLHVINQPIEFLAANSSSHPEIIWVEIGLWLAIFGYTAKLGLFPNHVWIEDTYGESPSQVSSLLSSFIPVSVCFALRPFVHLDHQLFPHTFSGADGLLVLGILTIFLSIFAVYDRDDIRRISAKVALFHTGAIAVFLWMDLSETVFLYMMATNLVVKSLLFISMGIVRMDAGKRELHKIIQADSINKPALSLFILALFLAFVMPGSPIFVTDIILIKAGQIGGKTFVILVPILGIVFFGVMLYKLAPLLNIKGRPFQKDLSTTLTIRMTNGFFLLLLLLSTGCWGFYLLLQGVL</sequence>
<dbReference type="OrthoDB" id="344154at2"/>